<dbReference type="Gene3D" id="3.40.50.1110">
    <property type="entry name" value="SGNH hydrolase"/>
    <property type="match status" value="1"/>
</dbReference>
<dbReference type="InterPro" id="IPR010037">
    <property type="entry name" value="FkbH_domain"/>
</dbReference>
<dbReference type="SUPFAM" id="SSF56784">
    <property type="entry name" value="HAD-like"/>
    <property type="match status" value="1"/>
</dbReference>
<dbReference type="InterPro" id="IPR010033">
    <property type="entry name" value="HAD_SF_ppase_IIIC"/>
</dbReference>
<dbReference type="InterPro" id="IPR016181">
    <property type="entry name" value="Acyl_CoA_acyltransferase"/>
</dbReference>
<gene>
    <name evidence="1" type="ORF">A2W05_09695</name>
</gene>
<dbReference type="Proteomes" id="UP000178797">
    <property type="component" value="Unassembled WGS sequence"/>
</dbReference>
<reference evidence="1 2" key="1">
    <citation type="journal article" date="2016" name="Nat. Commun.">
        <title>Thousands of microbial genomes shed light on interconnected biogeochemical processes in an aquifer system.</title>
        <authorList>
            <person name="Anantharaman K."/>
            <person name="Brown C.T."/>
            <person name="Hug L.A."/>
            <person name="Sharon I."/>
            <person name="Castelle C.J."/>
            <person name="Probst A.J."/>
            <person name="Thomas B.C."/>
            <person name="Singh A."/>
            <person name="Wilkins M.J."/>
            <person name="Karaoz U."/>
            <person name="Brodie E.L."/>
            <person name="Williams K.H."/>
            <person name="Hubbard S.S."/>
            <person name="Banfield J.F."/>
        </authorList>
    </citation>
    <scope>NUCLEOTIDE SEQUENCE [LARGE SCALE GENOMIC DNA]</scope>
</reference>
<dbReference type="InterPro" id="IPR036514">
    <property type="entry name" value="SGNH_hydro_sf"/>
</dbReference>
<dbReference type="InterPro" id="IPR036412">
    <property type="entry name" value="HAD-like_sf"/>
</dbReference>
<comment type="caution">
    <text evidence="1">The sequence shown here is derived from an EMBL/GenBank/DDBJ whole genome shotgun (WGS) entry which is preliminary data.</text>
</comment>
<dbReference type="NCBIfam" id="TIGR01686">
    <property type="entry name" value="FkbH"/>
    <property type="match status" value="1"/>
</dbReference>
<sequence length="580" mass="67352">MSTDTYSDILKLNKELGQSMSTNNRYEVAVLSNIMTTQLKEILEYYLRREGIYADVVFGDYDNIVQDSCKFKDRNCIIIVWELGNIIDGFYYKANTMEKDELEDVILKTKNEIDFVLANLKSTSLVLINKFSSLIYSYPYIRQNNLDEAARALNSYLEMRISANMILIDVDKVLAKVSIDKSIDLRFYYSSKSLYSIDYYKEYMKFVKPIFMFASGKVKKAMIFDCDNTLWKGIVGEEGLQGISMSARNTEGIVYEEVQYLALELAQKGIIIGLCSKNNPEDVDDVIKNHSDMTLKDQHILIKKVNWDDKITNLKSTARELNIRLDSFVFVDDSEFEANLVKEGLPDITVLQVPKKLFEYPKLIRENIGLFFNISNTVEDKRKIQMYKEQSQREQSKESFNSIEGYLKSLELKVSVYEDKVELIPRMSQMTQKTNQFNLTSRRYTEGDIARFLEESKYRNFTFSVNDKFGDYGVAGLVILELNELNNTAIIDSFLMSCRIIGRNIEYAFFDFLVEKLRFQNINSIEAVYIKSPKNEMAANFYENIGFGIIKTVDNTKYYNLKMENYKSKLIDYVEITDGK</sequence>
<dbReference type="Gene3D" id="3.40.50.1000">
    <property type="entry name" value="HAD superfamily/HAD-like"/>
    <property type="match status" value="1"/>
</dbReference>
<evidence type="ECO:0008006" key="3">
    <source>
        <dbReference type="Google" id="ProtNLM"/>
    </source>
</evidence>
<dbReference type="SUPFAM" id="SSF55729">
    <property type="entry name" value="Acyl-CoA N-acyltransferases (Nat)"/>
    <property type="match status" value="1"/>
</dbReference>
<dbReference type="EMBL" id="MGDE01000104">
    <property type="protein sequence ID" value="OGL46119.1"/>
    <property type="molecule type" value="Genomic_DNA"/>
</dbReference>
<name>A0A1F7RX31_9BACT</name>
<dbReference type="InterPro" id="IPR023214">
    <property type="entry name" value="HAD_sf"/>
</dbReference>
<protein>
    <recommendedName>
        <fullName evidence="3">FCP1 homology domain-containing protein</fullName>
    </recommendedName>
</protein>
<proteinExistence type="predicted"/>
<dbReference type="AlphaFoldDB" id="A0A1F7RX31"/>
<evidence type="ECO:0000313" key="1">
    <source>
        <dbReference type="EMBL" id="OGL46119.1"/>
    </source>
</evidence>
<evidence type="ECO:0000313" key="2">
    <source>
        <dbReference type="Proteomes" id="UP000178797"/>
    </source>
</evidence>
<organism evidence="1 2">
    <name type="scientific">Candidatus Schekmanbacteria bacterium RBG_16_38_10</name>
    <dbReference type="NCBI Taxonomy" id="1817879"/>
    <lineage>
        <taxon>Bacteria</taxon>
        <taxon>Candidatus Schekmaniibacteriota</taxon>
    </lineage>
</organism>
<dbReference type="Gene3D" id="3.40.630.30">
    <property type="match status" value="1"/>
</dbReference>
<dbReference type="NCBIfam" id="TIGR01681">
    <property type="entry name" value="HAD-SF-IIIC"/>
    <property type="match status" value="1"/>
</dbReference>
<accession>A0A1F7RX31</accession>